<dbReference type="AlphaFoldDB" id="A0A5N7BA93"/>
<feature type="domain" description="Heterokaryon incompatibility" evidence="1">
    <location>
        <begin position="126"/>
        <end position="276"/>
    </location>
</feature>
<dbReference type="OrthoDB" id="5135333at2759"/>
<evidence type="ECO:0000259" key="1">
    <source>
        <dbReference type="Pfam" id="PF06985"/>
    </source>
</evidence>
<protein>
    <recommendedName>
        <fullName evidence="1">Heterokaryon incompatibility domain-containing protein</fullName>
    </recommendedName>
</protein>
<sequence>MLNDNILSGQDSQSESLRQVKRLLVSTDYGRLNLDREFAWLFATGISLNNSCSGHIVSLVDEGCRDKLFHTRAIHRSIDIPQIKQWIRACGFHPECSDSIDNLGRPSRLLNIQTGNIEAARPDCSYAALSFRQGSAYDFYFDRQRSLQFENDGGLHSTNFEIPRTIRDAIAVASDLGFIYLWINTLCIPSPELGEQYALEDEEQRGIMPDIYRGSDVTIVATGKDAQVGLYGVGCTRRSAQVQECHNGRTLAIEVPSFEDTMNSCPWNRRRWTFQEAHQSRRLLIFAKEQVFFRCQTNIWTEAVHWEVPGDACVRDIKHRPVVPCWLSLESPGDSNIWDLFWNYTEAVSDYSRRKSARESANVYAFRSYVSIVGDLFHGLPTSTFAFTFALAFEVFAGQRAAPERAGVPSWSFLAWKNIGGNIYEGTQFMEASKYLCFWRFEDCEISISNQERHLIPVDPHNPVKCPVNNMNLPALTDGEMKLAIVAFRVPKFKLHVVKWTENEHPGTARLLIPSNRPSKNRSEHGFSATLDPKYRKYSRIVINGFVIFDQYESFFLLLAQTDCRGVSKRIGTCDIGFKEWDEYDLTSHLDFETLVLV</sequence>
<dbReference type="Proteomes" id="UP000326198">
    <property type="component" value="Unassembled WGS sequence"/>
</dbReference>
<organism evidence="2 3">
    <name type="scientific">Aspergillus bertholletiae</name>
    <dbReference type="NCBI Taxonomy" id="1226010"/>
    <lineage>
        <taxon>Eukaryota</taxon>
        <taxon>Fungi</taxon>
        <taxon>Dikarya</taxon>
        <taxon>Ascomycota</taxon>
        <taxon>Pezizomycotina</taxon>
        <taxon>Eurotiomycetes</taxon>
        <taxon>Eurotiomycetidae</taxon>
        <taxon>Eurotiales</taxon>
        <taxon>Aspergillaceae</taxon>
        <taxon>Aspergillus</taxon>
        <taxon>Aspergillus subgen. Circumdati</taxon>
    </lineage>
</organism>
<proteinExistence type="predicted"/>
<keyword evidence="3" id="KW-1185">Reference proteome</keyword>
<gene>
    <name evidence="2" type="ORF">BDV26DRAFT_186996</name>
</gene>
<dbReference type="InterPro" id="IPR010730">
    <property type="entry name" value="HET"/>
</dbReference>
<dbReference type="EMBL" id="ML736205">
    <property type="protein sequence ID" value="KAE8378664.1"/>
    <property type="molecule type" value="Genomic_DNA"/>
</dbReference>
<dbReference type="PANTHER" id="PTHR33112">
    <property type="entry name" value="DOMAIN PROTEIN, PUTATIVE-RELATED"/>
    <property type="match status" value="1"/>
</dbReference>
<evidence type="ECO:0000313" key="3">
    <source>
        <dbReference type="Proteomes" id="UP000326198"/>
    </source>
</evidence>
<accession>A0A5N7BA93</accession>
<name>A0A5N7BA93_9EURO</name>
<evidence type="ECO:0000313" key="2">
    <source>
        <dbReference type="EMBL" id="KAE8378664.1"/>
    </source>
</evidence>
<dbReference type="PANTHER" id="PTHR33112:SF16">
    <property type="entry name" value="HETEROKARYON INCOMPATIBILITY DOMAIN-CONTAINING PROTEIN"/>
    <property type="match status" value="1"/>
</dbReference>
<reference evidence="2 3" key="1">
    <citation type="submission" date="2019-04" db="EMBL/GenBank/DDBJ databases">
        <title>Friends and foes A comparative genomics studyof 23 Aspergillus species from section Flavi.</title>
        <authorList>
            <consortium name="DOE Joint Genome Institute"/>
            <person name="Kjaerbolling I."/>
            <person name="Vesth T."/>
            <person name="Frisvad J.C."/>
            <person name="Nybo J.L."/>
            <person name="Theobald S."/>
            <person name="Kildgaard S."/>
            <person name="Isbrandt T."/>
            <person name="Kuo A."/>
            <person name="Sato A."/>
            <person name="Lyhne E.K."/>
            <person name="Kogle M.E."/>
            <person name="Wiebenga A."/>
            <person name="Kun R.S."/>
            <person name="Lubbers R.J."/>
            <person name="Makela M.R."/>
            <person name="Barry K."/>
            <person name="Chovatia M."/>
            <person name="Clum A."/>
            <person name="Daum C."/>
            <person name="Haridas S."/>
            <person name="He G."/>
            <person name="LaButti K."/>
            <person name="Lipzen A."/>
            <person name="Mondo S."/>
            <person name="Riley R."/>
            <person name="Salamov A."/>
            <person name="Simmons B.A."/>
            <person name="Magnuson J.K."/>
            <person name="Henrissat B."/>
            <person name="Mortensen U.H."/>
            <person name="Larsen T.O."/>
            <person name="Devries R.P."/>
            <person name="Grigoriev I.V."/>
            <person name="Machida M."/>
            <person name="Baker S.E."/>
            <person name="Andersen M.R."/>
        </authorList>
    </citation>
    <scope>NUCLEOTIDE SEQUENCE [LARGE SCALE GENOMIC DNA]</scope>
    <source>
        <strain evidence="2 3">IBT 29228</strain>
    </source>
</reference>
<dbReference type="Pfam" id="PF06985">
    <property type="entry name" value="HET"/>
    <property type="match status" value="1"/>
</dbReference>